<dbReference type="InterPro" id="IPR039421">
    <property type="entry name" value="Type_1_exporter"/>
</dbReference>
<evidence type="ECO:0000256" key="5">
    <source>
        <dbReference type="ARBA" id="ARBA00022989"/>
    </source>
</evidence>
<dbReference type="InterPro" id="IPR027417">
    <property type="entry name" value="P-loop_NTPase"/>
</dbReference>
<dbReference type="InterPro" id="IPR036640">
    <property type="entry name" value="ABC1_TM_sf"/>
</dbReference>
<dbReference type="CDD" id="cd18550">
    <property type="entry name" value="ABC_6TM_exporter_like"/>
    <property type="match status" value="1"/>
</dbReference>
<dbReference type="SMART" id="SM00382">
    <property type="entry name" value="AAA"/>
    <property type="match status" value="1"/>
</dbReference>
<keyword evidence="12" id="KW-1185">Reference proteome</keyword>
<dbReference type="InterPro" id="IPR003593">
    <property type="entry name" value="AAA+_ATPase"/>
</dbReference>
<dbReference type="RefSeq" id="WP_311666009.1">
    <property type="nucleotide sequence ID" value="NZ_JAVREO010000003.1"/>
</dbReference>
<dbReference type="PANTHER" id="PTHR43394">
    <property type="entry name" value="ATP-DEPENDENT PERMEASE MDL1, MITOCHONDRIAL"/>
    <property type="match status" value="1"/>
</dbReference>
<feature type="transmembrane region" description="Helical" evidence="8">
    <location>
        <begin position="72"/>
        <end position="97"/>
    </location>
</feature>
<evidence type="ECO:0000313" key="11">
    <source>
        <dbReference type="EMBL" id="MDT0266052.1"/>
    </source>
</evidence>
<dbReference type="PROSITE" id="PS00211">
    <property type="entry name" value="ABC_TRANSPORTER_1"/>
    <property type="match status" value="1"/>
</dbReference>
<dbReference type="InterPro" id="IPR011527">
    <property type="entry name" value="ABC1_TM_dom"/>
</dbReference>
<feature type="compositionally biased region" description="Basic and acidic residues" evidence="7">
    <location>
        <begin position="605"/>
        <end position="616"/>
    </location>
</feature>
<evidence type="ECO:0000256" key="2">
    <source>
        <dbReference type="ARBA" id="ARBA00022692"/>
    </source>
</evidence>
<dbReference type="PANTHER" id="PTHR43394:SF7">
    <property type="entry name" value="ABC TRANSPORTER B FAMILY MEMBER 28"/>
    <property type="match status" value="1"/>
</dbReference>
<dbReference type="Proteomes" id="UP001183410">
    <property type="component" value="Unassembled WGS sequence"/>
</dbReference>
<evidence type="ECO:0000259" key="9">
    <source>
        <dbReference type="PROSITE" id="PS50893"/>
    </source>
</evidence>
<evidence type="ECO:0000256" key="6">
    <source>
        <dbReference type="ARBA" id="ARBA00023136"/>
    </source>
</evidence>
<feature type="region of interest" description="Disordered" evidence="7">
    <location>
        <begin position="593"/>
        <end position="641"/>
    </location>
</feature>
<feature type="transmembrane region" description="Helical" evidence="8">
    <location>
        <begin position="36"/>
        <end position="57"/>
    </location>
</feature>
<dbReference type="InterPro" id="IPR003439">
    <property type="entry name" value="ABC_transporter-like_ATP-bd"/>
</dbReference>
<dbReference type="Gene3D" id="3.40.50.300">
    <property type="entry name" value="P-loop containing nucleotide triphosphate hydrolases"/>
    <property type="match status" value="1"/>
</dbReference>
<feature type="domain" description="ABC transporter" evidence="9">
    <location>
        <begin position="357"/>
        <end position="592"/>
    </location>
</feature>
<dbReference type="Pfam" id="PF00664">
    <property type="entry name" value="ABC_membrane"/>
    <property type="match status" value="1"/>
</dbReference>
<evidence type="ECO:0000256" key="3">
    <source>
        <dbReference type="ARBA" id="ARBA00022741"/>
    </source>
</evidence>
<keyword evidence="4 11" id="KW-0067">ATP-binding</keyword>
<comment type="caution">
    <text evidence="11">The sequence shown here is derived from an EMBL/GenBank/DDBJ whole genome shotgun (WGS) entry which is preliminary data.</text>
</comment>
<evidence type="ECO:0000256" key="1">
    <source>
        <dbReference type="ARBA" id="ARBA00004651"/>
    </source>
</evidence>
<reference evidence="12" key="1">
    <citation type="submission" date="2023-07" db="EMBL/GenBank/DDBJ databases">
        <title>30 novel species of actinomycetes from the DSMZ collection.</title>
        <authorList>
            <person name="Nouioui I."/>
        </authorList>
    </citation>
    <scope>NUCLEOTIDE SEQUENCE [LARGE SCALE GENOMIC DNA]</scope>
    <source>
        <strain evidence="12">DSM 44915</strain>
    </source>
</reference>
<dbReference type="PROSITE" id="PS50929">
    <property type="entry name" value="ABC_TM1F"/>
    <property type="match status" value="1"/>
</dbReference>
<evidence type="ECO:0000256" key="8">
    <source>
        <dbReference type="SAM" id="Phobius"/>
    </source>
</evidence>
<feature type="domain" description="ABC transmembrane type-1" evidence="10">
    <location>
        <begin position="38"/>
        <end position="323"/>
    </location>
</feature>
<feature type="transmembrane region" description="Helical" evidence="8">
    <location>
        <begin position="174"/>
        <end position="191"/>
    </location>
</feature>
<accession>A0ABU2JM50</accession>
<sequence>MPHHEPHAPQPATAEPGQPHEIRRILRLFRPYRGRLGVVGLLVAASSLVAVASPFLLREIIDVALPGRDTGLLTLLALGMVAATVVSSVFGVLQTLISTTVGQRVMHDLRTAVYAKLQLMPLAFFTRTRTGEVQSRIAGDIGGMQATVTSTATSLVSNVTAVTATLVAMLALDWRLTLISVALLPFFVWIARRVGRERKRITAQRQRQMAQMAALVTESLSVSGILLGRTMGRAETLTGRFADESEKLVALEVRASMAGRWRMATIGMIMGAIPPLLYWSAGALAQLGGSPPSIGTLVAFVGLQQGLLRPATSLLSTGVDIQASLALFQRVFEYLDLPVDITERPDPVRLGRARGEVVFDRVSFRYDPAAQPTLDGIELTVPAGSSLAVVGATGAGKSTLGYLVPRLYDVTEGRVTVDGVDVRDLDFASLAASVGVVSQETYLFHASIAENLRFAKPDATQRELEDAARAAQIHEHIAALPDGYETVVGERGYRFSGGEKQRLALARTILRDPPVLVLDEATSALDTRTELAVQRAVDALAAGRTVITIAHRLSTVRDADQIVLLDAGRIAERGTHAELLALGGRYAALVRRESTHPDTAPADSSHADSSHAEPARRGRRNGAGADRSVSQDGTPAAELTP</sequence>
<feature type="transmembrane region" description="Helical" evidence="8">
    <location>
        <begin position="146"/>
        <end position="168"/>
    </location>
</feature>
<dbReference type="InterPro" id="IPR017871">
    <property type="entry name" value="ABC_transporter-like_CS"/>
</dbReference>
<dbReference type="SUPFAM" id="SSF52540">
    <property type="entry name" value="P-loop containing nucleoside triphosphate hydrolases"/>
    <property type="match status" value="1"/>
</dbReference>
<organism evidence="11 12">
    <name type="scientific">Streptomyces chisholmiae</name>
    <dbReference type="NCBI Taxonomy" id="3075540"/>
    <lineage>
        <taxon>Bacteria</taxon>
        <taxon>Bacillati</taxon>
        <taxon>Actinomycetota</taxon>
        <taxon>Actinomycetes</taxon>
        <taxon>Kitasatosporales</taxon>
        <taxon>Streptomycetaceae</taxon>
        <taxon>Streptomyces</taxon>
    </lineage>
</organism>
<keyword evidence="6 8" id="KW-0472">Membrane</keyword>
<evidence type="ECO:0000256" key="7">
    <source>
        <dbReference type="SAM" id="MobiDB-lite"/>
    </source>
</evidence>
<dbReference type="Pfam" id="PF00005">
    <property type="entry name" value="ABC_tran"/>
    <property type="match status" value="1"/>
</dbReference>
<evidence type="ECO:0000259" key="10">
    <source>
        <dbReference type="PROSITE" id="PS50929"/>
    </source>
</evidence>
<evidence type="ECO:0000256" key="4">
    <source>
        <dbReference type="ARBA" id="ARBA00022840"/>
    </source>
</evidence>
<comment type="subcellular location">
    <subcellularLocation>
        <location evidence="1">Cell membrane</location>
        <topology evidence="1">Multi-pass membrane protein</topology>
    </subcellularLocation>
</comment>
<keyword evidence="2 8" id="KW-0812">Transmembrane</keyword>
<dbReference type="PROSITE" id="PS50893">
    <property type="entry name" value="ABC_TRANSPORTER_2"/>
    <property type="match status" value="1"/>
</dbReference>
<dbReference type="SUPFAM" id="SSF90123">
    <property type="entry name" value="ABC transporter transmembrane region"/>
    <property type="match status" value="1"/>
</dbReference>
<dbReference type="GO" id="GO:0005524">
    <property type="term" value="F:ATP binding"/>
    <property type="evidence" value="ECO:0007669"/>
    <property type="project" value="UniProtKB-KW"/>
</dbReference>
<name>A0ABU2JM50_9ACTN</name>
<evidence type="ECO:0000313" key="12">
    <source>
        <dbReference type="Proteomes" id="UP001183410"/>
    </source>
</evidence>
<proteinExistence type="predicted"/>
<keyword evidence="3" id="KW-0547">Nucleotide-binding</keyword>
<keyword evidence="5 8" id="KW-1133">Transmembrane helix</keyword>
<protein>
    <submittedName>
        <fullName evidence="11">ABC transporter ATP-binding protein</fullName>
    </submittedName>
</protein>
<gene>
    <name evidence="11" type="ORF">RM844_07060</name>
</gene>
<dbReference type="EMBL" id="JAVREO010000003">
    <property type="protein sequence ID" value="MDT0266052.1"/>
    <property type="molecule type" value="Genomic_DNA"/>
</dbReference>
<dbReference type="Gene3D" id="1.20.1560.10">
    <property type="entry name" value="ABC transporter type 1, transmembrane domain"/>
    <property type="match status" value="1"/>
</dbReference>